<protein>
    <submittedName>
        <fullName evidence="1">Uncharacterized protein</fullName>
    </submittedName>
</protein>
<proteinExistence type="predicted"/>
<accession>A0A2N9G7K5</accession>
<name>A0A2N9G7K5_FAGSY</name>
<dbReference type="Gene3D" id="3.40.50.2000">
    <property type="entry name" value="Glycogen Phosphorylase B"/>
    <property type="match status" value="1"/>
</dbReference>
<sequence>MTKMEAPFEQLLDRLEPPVDAILGDVELMWAIGVGNRRNIPVASVWTMPAASLDK</sequence>
<dbReference type="SUPFAM" id="SSF53756">
    <property type="entry name" value="UDP-Glycosyltransferase/glycogen phosphorylase"/>
    <property type="match status" value="1"/>
</dbReference>
<gene>
    <name evidence="1" type="ORF">FSB_LOCUS23063</name>
</gene>
<dbReference type="EMBL" id="OIVN01001546">
    <property type="protein sequence ID" value="SPC95181.1"/>
    <property type="molecule type" value="Genomic_DNA"/>
</dbReference>
<dbReference type="AlphaFoldDB" id="A0A2N9G7K5"/>
<reference evidence="1" key="1">
    <citation type="submission" date="2018-02" db="EMBL/GenBank/DDBJ databases">
        <authorList>
            <person name="Cohen D.B."/>
            <person name="Kent A.D."/>
        </authorList>
    </citation>
    <scope>NUCLEOTIDE SEQUENCE</scope>
</reference>
<organism evidence="1">
    <name type="scientific">Fagus sylvatica</name>
    <name type="common">Beechnut</name>
    <dbReference type="NCBI Taxonomy" id="28930"/>
    <lineage>
        <taxon>Eukaryota</taxon>
        <taxon>Viridiplantae</taxon>
        <taxon>Streptophyta</taxon>
        <taxon>Embryophyta</taxon>
        <taxon>Tracheophyta</taxon>
        <taxon>Spermatophyta</taxon>
        <taxon>Magnoliopsida</taxon>
        <taxon>eudicotyledons</taxon>
        <taxon>Gunneridae</taxon>
        <taxon>Pentapetalae</taxon>
        <taxon>rosids</taxon>
        <taxon>fabids</taxon>
        <taxon>Fagales</taxon>
        <taxon>Fagaceae</taxon>
        <taxon>Fagus</taxon>
    </lineage>
</organism>
<evidence type="ECO:0000313" key="1">
    <source>
        <dbReference type="EMBL" id="SPC95181.1"/>
    </source>
</evidence>